<keyword evidence="1" id="KW-0472">Membrane</keyword>
<dbReference type="RefSeq" id="WP_044625215.1">
    <property type="nucleotide sequence ID" value="NZ_JTDV01000001.1"/>
</dbReference>
<protein>
    <submittedName>
        <fullName evidence="3">Abortive infection protein</fullName>
    </submittedName>
</protein>
<evidence type="ECO:0000313" key="4">
    <source>
        <dbReference type="Proteomes" id="UP000032361"/>
    </source>
</evidence>
<comment type="caution">
    <text evidence="3">The sequence shown here is derived from an EMBL/GenBank/DDBJ whole genome shotgun (WGS) entry which is preliminary data.</text>
</comment>
<evidence type="ECO:0000256" key="1">
    <source>
        <dbReference type="SAM" id="Phobius"/>
    </source>
</evidence>
<feature type="domain" description="CAAX prenyl protease 2/Lysostaphin resistance protein A-like" evidence="2">
    <location>
        <begin position="102"/>
        <end position="191"/>
    </location>
</feature>
<dbReference type="STRING" id="1382798.PK35_01855"/>
<feature type="transmembrane region" description="Helical" evidence="1">
    <location>
        <begin position="188"/>
        <end position="206"/>
    </location>
</feature>
<dbReference type="AlphaFoldDB" id="A0A0D7W722"/>
<feature type="transmembrane region" description="Helical" evidence="1">
    <location>
        <begin position="12"/>
        <end position="44"/>
    </location>
</feature>
<feature type="transmembrane region" description="Helical" evidence="1">
    <location>
        <begin position="102"/>
        <end position="121"/>
    </location>
</feature>
<dbReference type="OrthoDB" id="9805801at2"/>
<organism evidence="3 4">
    <name type="scientific">Neotamlana nanhaiensis</name>
    <dbReference type="NCBI Taxonomy" id="1382798"/>
    <lineage>
        <taxon>Bacteria</taxon>
        <taxon>Pseudomonadati</taxon>
        <taxon>Bacteroidota</taxon>
        <taxon>Flavobacteriia</taxon>
        <taxon>Flavobacteriales</taxon>
        <taxon>Flavobacteriaceae</taxon>
        <taxon>Neotamlana</taxon>
    </lineage>
</organism>
<feature type="transmembrane region" description="Helical" evidence="1">
    <location>
        <begin position="159"/>
        <end position="176"/>
    </location>
</feature>
<dbReference type="GO" id="GO:0080120">
    <property type="term" value="P:CAAX-box protein maturation"/>
    <property type="evidence" value="ECO:0007669"/>
    <property type="project" value="UniProtKB-ARBA"/>
</dbReference>
<keyword evidence="1" id="KW-0812">Transmembrane</keyword>
<accession>A0A0D7W722</accession>
<proteinExistence type="predicted"/>
<evidence type="ECO:0000259" key="2">
    <source>
        <dbReference type="Pfam" id="PF02517"/>
    </source>
</evidence>
<reference evidence="3 4" key="1">
    <citation type="journal article" date="2015" name="Antonie Van Leeuwenhoek">
        <title>Tamlana nanhaiensis sp. nov., isolated from surface seawater collected from the South China Sea.</title>
        <authorList>
            <person name="Liu X."/>
            <person name="Lai Q."/>
            <person name="Du Y."/>
            <person name="Li G."/>
            <person name="Sun F."/>
            <person name="Shao Z."/>
        </authorList>
    </citation>
    <scope>NUCLEOTIDE SEQUENCE [LARGE SCALE GENOMIC DNA]</scope>
    <source>
        <strain evidence="3 4">FHC16</strain>
    </source>
</reference>
<dbReference type="EMBL" id="JTDV01000001">
    <property type="protein sequence ID" value="KJD34804.1"/>
    <property type="molecule type" value="Genomic_DNA"/>
</dbReference>
<sequence length="208" mass="24160">MKSKPYKASEFFIIFILLPVSFVFPYASCLKLTLGILGFAYVIYMLLKVENQKFRINKHLNWRKFWKVTLVKLLVIAMVTTLFVYVTNKELLFQVMVNKPKLWFFILFVYSLFSVYPQELLYRTFFFARYKALISNTNVLIVLNALVFSLGHIFFKNVLVLLLTFIGGLLFAFTFTKTKSTLLVSVEHAIYGCWLFTVGLGAMLGFPS</sequence>
<dbReference type="GO" id="GO:0004175">
    <property type="term" value="F:endopeptidase activity"/>
    <property type="evidence" value="ECO:0007669"/>
    <property type="project" value="UniProtKB-ARBA"/>
</dbReference>
<gene>
    <name evidence="3" type="ORF">PK35_01855</name>
</gene>
<dbReference type="InterPro" id="IPR003675">
    <property type="entry name" value="Rce1/LyrA-like_dom"/>
</dbReference>
<keyword evidence="4" id="KW-1185">Reference proteome</keyword>
<name>A0A0D7W722_9FLAO</name>
<evidence type="ECO:0000313" key="3">
    <source>
        <dbReference type="EMBL" id="KJD34804.1"/>
    </source>
</evidence>
<dbReference type="PATRIC" id="fig|1382798.3.peg.375"/>
<feature type="transmembrane region" description="Helical" evidence="1">
    <location>
        <begin position="133"/>
        <end position="153"/>
    </location>
</feature>
<feature type="transmembrane region" description="Helical" evidence="1">
    <location>
        <begin position="65"/>
        <end position="86"/>
    </location>
</feature>
<dbReference type="Pfam" id="PF02517">
    <property type="entry name" value="Rce1-like"/>
    <property type="match status" value="1"/>
</dbReference>
<dbReference type="Proteomes" id="UP000032361">
    <property type="component" value="Unassembled WGS sequence"/>
</dbReference>
<keyword evidence="1" id="KW-1133">Transmembrane helix</keyword>